<dbReference type="EMBL" id="OZ035826">
    <property type="protein sequence ID" value="CAL1604250.1"/>
    <property type="molecule type" value="Genomic_DNA"/>
</dbReference>
<proteinExistence type="predicted"/>
<evidence type="ECO:0000313" key="1">
    <source>
        <dbReference type="EMBL" id="CAL1604250.1"/>
    </source>
</evidence>
<dbReference type="AlphaFoldDB" id="A0AAV2LPJ7"/>
<sequence length="107" mass="12151">MVSVAAEEAGEQLLQDEVQIQRRAESEDLWIPGWYQSQSASSCQALVQSQKDVLPVHEQCLMILLRGLDVSHYPLADALIEFQNQQQPHEVLCPESLPQQERTLLHC</sequence>
<gene>
    <name evidence="1" type="ORF">KC01_LOCUS31799</name>
</gene>
<accession>A0AAV2LPJ7</accession>
<protein>
    <submittedName>
        <fullName evidence="1">Uncharacterized protein</fullName>
    </submittedName>
</protein>
<organism evidence="1 2">
    <name type="scientific">Knipowitschia caucasica</name>
    <name type="common">Caucasian dwarf goby</name>
    <name type="synonym">Pomatoschistus caucasicus</name>
    <dbReference type="NCBI Taxonomy" id="637954"/>
    <lineage>
        <taxon>Eukaryota</taxon>
        <taxon>Metazoa</taxon>
        <taxon>Chordata</taxon>
        <taxon>Craniata</taxon>
        <taxon>Vertebrata</taxon>
        <taxon>Euteleostomi</taxon>
        <taxon>Actinopterygii</taxon>
        <taxon>Neopterygii</taxon>
        <taxon>Teleostei</taxon>
        <taxon>Neoteleostei</taxon>
        <taxon>Acanthomorphata</taxon>
        <taxon>Gobiaria</taxon>
        <taxon>Gobiiformes</taxon>
        <taxon>Gobioidei</taxon>
        <taxon>Gobiidae</taxon>
        <taxon>Gobiinae</taxon>
        <taxon>Knipowitschia</taxon>
    </lineage>
</organism>
<evidence type="ECO:0000313" key="2">
    <source>
        <dbReference type="Proteomes" id="UP001497482"/>
    </source>
</evidence>
<keyword evidence="2" id="KW-1185">Reference proteome</keyword>
<name>A0AAV2LPJ7_KNICA</name>
<dbReference type="Proteomes" id="UP001497482">
    <property type="component" value="Chromosome 4"/>
</dbReference>
<reference evidence="1 2" key="1">
    <citation type="submission" date="2024-04" db="EMBL/GenBank/DDBJ databases">
        <authorList>
            <person name="Waldvogel A.-M."/>
            <person name="Schoenle A."/>
        </authorList>
    </citation>
    <scope>NUCLEOTIDE SEQUENCE [LARGE SCALE GENOMIC DNA]</scope>
</reference>